<feature type="signal peptide" evidence="1">
    <location>
        <begin position="1"/>
        <end position="18"/>
    </location>
</feature>
<evidence type="ECO:0000313" key="3">
    <source>
        <dbReference type="Proteomes" id="UP001066276"/>
    </source>
</evidence>
<sequence length="107" mass="10948">MIRWRGGAALLVSAGARGLVPVELGDAVPMEPITSGSEGALRPLDRASVTEVCCGPSGAPQRVSSVGVGARCAGRVSEVLHVEFSYSGRVRCADSTWGCRNATPPPG</sequence>
<evidence type="ECO:0000256" key="1">
    <source>
        <dbReference type="SAM" id="SignalP"/>
    </source>
</evidence>
<feature type="chain" id="PRO_5043843563" description="Secreted protein" evidence="1">
    <location>
        <begin position="19"/>
        <end position="107"/>
    </location>
</feature>
<proteinExistence type="predicted"/>
<protein>
    <recommendedName>
        <fullName evidence="4">Secreted protein</fullName>
    </recommendedName>
</protein>
<dbReference type="Proteomes" id="UP001066276">
    <property type="component" value="Chromosome 1_1"/>
</dbReference>
<dbReference type="EMBL" id="JANPWB010000001">
    <property type="protein sequence ID" value="KAJ1212982.1"/>
    <property type="molecule type" value="Genomic_DNA"/>
</dbReference>
<name>A0AAV7WJG5_PLEWA</name>
<comment type="caution">
    <text evidence="2">The sequence shown here is derived from an EMBL/GenBank/DDBJ whole genome shotgun (WGS) entry which is preliminary data.</text>
</comment>
<keyword evidence="3" id="KW-1185">Reference proteome</keyword>
<gene>
    <name evidence="2" type="ORF">NDU88_000621</name>
</gene>
<accession>A0AAV7WJG5</accession>
<keyword evidence="1" id="KW-0732">Signal</keyword>
<organism evidence="2 3">
    <name type="scientific">Pleurodeles waltl</name>
    <name type="common">Iberian ribbed newt</name>
    <dbReference type="NCBI Taxonomy" id="8319"/>
    <lineage>
        <taxon>Eukaryota</taxon>
        <taxon>Metazoa</taxon>
        <taxon>Chordata</taxon>
        <taxon>Craniata</taxon>
        <taxon>Vertebrata</taxon>
        <taxon>Euteleostomi</taxon>
        <taxon>Amphibia</taxon>
        <taxon>Batrachia</taxon>
        <taxon>Caudata</taxon>
        <taxon>Salamandroidea</taxon>
        <taxon>Salamandridae</taxon>
        <taxon>Pleurodelinae</taxon>
        <taxon>Pleurodeles</taxon>
    </lineage>
</organism>
<evidence type="ECO:0000313" key="2">
    <source>
        <dbReference type="EMBL" id="KAJ1212982.1"/>
    </source>
</evidence>
<dbReference type="AlphaFoldDB" id="A0AAV7WJG5"/>
<reference evidence="2" key="1">
    <citation type="journal article" date="2022" name="bioRxiv">
        <title>Sequencing and chromosome-scale assembly of the giantPleurodeles waltlgenome.</title>
        <authorList>
            <person name="Brown T."/>
            <person name="Elewa A."/>
            <person name="Iarovenko S."/>
            <person name="Subramanian E."/>
            <person name="Araus A.J."/>
            <person name="Petzold A."/>
            <person name="Susuki M."/>
            <person name="Suzuki K.-i.T."/>
            <person name="Hayashi T."/>
            <person name="Toyoda A."/>
            <person name="Oliveira C."/>
            <person name="Osipova E."/>
            <person name="Leigh N.D."/>
            <person name="Simon A."/>
            <person name="Yun M.H."/>
        </authorList>
    </citation>
    <scope>NUCLEOTIDE SEQUENCE</scope>
    <source>
        <strain evidence="2">20211129_DDA</strain>
        <tissue evidence="2">Liver</tissue>
    </source>
</reference>
<evidence type="ECO:0008006" key="4">
    <source>
        <dbReference type="Google" id="ProtNLM"/>
    </source>
</evidence>